<evidence type="ECO:0000256" key="4">
    <source>
        <dbReference type="SAM" id="MobiDB-lite"/>
    </source>
</evidence>
<dbReference type="Pfam" id="PF14559">
    <property type="entry name" value="TPR_19"/>
    <property type="match status" value="1"/>
</dbReference>
<organism evidence="6">
    <name type="scientific">Leptolyngbya sp. NK1-12</name>
    <dbReference type="NCBI Taxonomy" id="2547451"/>
    <lineage>
        <taxon>Bacteria</taxon>
        <taxon>Bacillati</taxon>
        <taxon>Cyanobacteriota</taxon>
        <taxon>Cyanophyceae</taxon>
        <taxon>Leptolyngbyales</taxon>
        <taxon>Leptolyngbyaceae</taxon>
        <taxon>Leptolyngbya group</taxon>
        <taxon>Leptolyngbya</taxon>
    </lineage>
</organism>
<feature type="compositionally biased region" description="Polar residues" evidence="4">
    <location>
        <begin position="37"/>
        <end position="54"/>
    </location>
</feature>
<accession>A0AA97AIC2</accession>
<dbReference type="AlphaFoldDB" id="A0AA97AIC2"/>
<evidence type="ECO:0000256" key="1">
    <source>
        <dbReference type="ARBA" id="ARBA00022737"/>
    </source>
</evidence>
<keyword evidence="5" id="KW-0472">Membrane</keyword>
<feature type="region of interest" description="Disordered" evidence="4">
    <location>
        <begin position="262"/>
        <end position="302"/>
    </location>
</feature>
<keyword evidence="1" id="KW-0677">Repeat</keyword>
<keyword evidence="5" id="KW-1133">Transmembrane helix</keyword>
<dbReference type="InterPro" id="IPR011990">
    <property type="entry name" value="TPR-like_helical_dom_sf"/>
</dbReference>
<dbReference type="PROSITE" id="PS50005">
    <property type="entry name" value="TPR"/>
    <property type="match status" value="1"/>
</dbReference>
<dbReference type="InterPro" id="IPR019734">
    <property type="entry name" value="TPR_rpt"/>
</dbReference>
<protein>
    <submittedName>
        <fullName evidence="6">Tetratricopeptide repeat protein</fullName>
    </submittedName>
</protein>
<dbReference type="SUPFAM" id="SSF48452">
    <property type="entry name" value="TPR-like"/>
    <property type="match status" value="1"/>
</dbReference>
<feature type="compositionally biased region" description="Low complexity" evidence="4">
    <location>
        <begin position="275"/>
        <end position="289"/>
    </location>
</feature>
<feature type="repeat" description="TPR" evidence="3">
    <location>
        <begin position="188"/>
        <end position="221"/>
    </location>
</feature>
<keyword evidence="5" id="KW-0812">Transmembrane</keyword>
<reference evidence="6" key="1">
    <citation type="submission" date="2020-05" db="EMBL/GenBank/DDBJ databases">
        <authorList>
            <person name="Zhu T."/>
            <person name="Keshari N."/>
            <person name="Lu X."/>
        </authorList>
    </citation>
    <scope>NUCLEOTIDE SEQUENCE</scope>
    <source>
        <strain evidence="6">NK1-12</strain>
    </source>
</reference>
<dbReference type="InterPro" id="IPR051685">
    <property type="entry name" value="Ycf3/AcsC/BcsC/TPR_MFPF"/>
</dbReference>
<evidence type="ECO:0000256" key="2">
    <source>
        <dbReference type="ARBA" id="ARBA00022803"/>
    </source>
</evidence>
<feature type="region of interest" description="Disordered" evidence="4">
    <location>
        <begin position="37"/>
        <end position="59"/>
    </location>
</feature>
<dbReference type="Pfam" id="PF13181">
    <property type="entry name" value="TPR_8"/>
    <property type="match status" value="1"/>
</dbReference>
<evidence type="ECO:0000256" key="3">
    <source>
        <dbReference type="PROSITE-ProRule" id="PRU00339"/>
    </source>
</evidence>
<proteinExistence type="predicted"/>
<evidence type="ECO:0000256" key="5">
    <source>
        <dbReference type="SAM" id="Phobius"/>
    </source>
</evidence>
<dbReference type="PANTHER" id="PTHR44943">
    <property type="entry name" value="CELLULOSE SYNTHASE OPERON PROTEIN C"/>
    <property type="match status" value="1"/>
</dbReference>
<keyword evidence="2 3" id="KW-0802">TPR repeat</keyword>
<dbReference type="PANTHER" id="PTHR44943:SF8">
    <property type="entry name" value="TPR REPEAT-CONTAINING PROTEIN MJ0263"/>
    <property type="match status" value="1"/>
</dbReference>
<dbReference type="SMART" id="SM00028">
    <property type="entry name" value="TPR"/>
    <property type="match status" value="3"/>
</dbReference>
<dbReference type="RefSeq" id="WP_316431555.1">
    <property type="nucleotide sequence ID" value="NZ_CP053586.1"/>
</dbReference>
<dbReference type="Gene3D" id="1.25.40.10">
    <property type="entry name" value="Tetratricopeptide repeat domain"/>
    <property type="match status" value="2"/>
</dbReference>
<feature type="transmembrane region" description="Helical" evidence="5">
    <location>
        <begin position="12"/>
        <end position="34"/>
    </location>
</feature>
<evidence type="ECO:0000313" key="6">
    <source>
        <dbReference type="EMBL" id="WNZ25409.1"/>
    </source>
</evidence>
<feature type="compositionally biased region" description="Pro residues" evidence="4">
    <location>
        <begin position="290"/>
        <end position="302"/>
    </location>
</feature>
<sequence length="302" mass="32156">MSNKRNRWLTGLVMAIGVLAFVGFSIILPFSGAFQQSQKPAGSATPSPRPSGSPSADLEAQAKGYELVLQREPDNQTALRGLVETRIQQGKLEELLPPLQKLADLNPDQPDYTVLLAQTKQRLGDREAAAELYRSTLAKHPGNINALKGLSDLLIEQDRPEAAIGLLQDTIKTADEANKAQPGSVDVVPVQLLLGEVYARQDRFEEAMAIYDQAAQVNQQDFRPILGKALVLKAQGKTEEAKPLFTSAAALAPAQFKDQINKLAALPSPSPAPASPAAESSPAAEAEPAPAEPAPAEPAPQP</sequence>
<name>A0AA97AIC2_9CYAN</name>
<gene>
    <name evidence="6" type="ORF">HJG54_22850</name>
</gene>
<dbReference type="EMBL" id="CP053586">
    <property type="protein sequence ID" value="WNZ25409.1"/>
    <property type="molecule type" value="Genomic_DNA"/>
</dbReference>